<dbReference type="InterPro" id="IPR000101">
    <property type="entry name" value="GGT_peptidase"/>
</dbReference>
<dbReference type="InterPro" id="IPR029055">
    <property type="entry name" value="Ntn_hydrolases_N"/>
</dbReference>
<dbReference type="Pfam" id="PF01019">
    <property type="entry name" value="G_glu_transpept"/>
    <property type="match status" value="1"/>
</dbReference>
<comment type="caution">
    <text evidence="1">The sequence shown here is derived from an EMBL/GenBank/DDBJ whole genome shotgun (WGS) entry which is preliminary data.</text>
</comment>
<name>A0ABU7DC68_9TELE</name>
<dbReference type="Proteomes" id="UP001352852">
    <property type="component" value="Unassembled WGS sequence"/>
</dbReference>
<dbReference type="SUPFAM" id="SSF56235">
    <property type="entry name" value="N-terminal nucleophile aminohydrolases (Ntn hydrolases)"/>
    <property type="match status" value="1"/>
</dbReference>
<sequence length="193" mass="20710">MVKYKPWLTGCCILLAVICAVALVSLCIATLLGVGCSSGSFRHAAVAADSQLCSEIGKNMLQQGGSAVDGAIAALLCTSVVNPQSMGIGGGSIVVVRNKTGNVKVYNFRETVPLEVKANLLNDCPTKLSLSTDMLYTRFSLKTTHGQSSLFNRISVKLLAAFKNNPKSFLHAEDEKIRGPKKFQCKNINIFLR</sequence>
<dbReference type="PANTHER" id="PTHR11686:SF53">
    <property type="entry name" value="GLUTATHIONE HYDROLASE"/>
    <property type="match status" value="1"/>
</dbReference>
<reference evidence="1 2" key="1">
    <citation type="submission" date="2021-06" db="EMBL/GenBank/DDBJ databases">
        <authorList>
            <person name="Palmer J.M."/>
        </authorList>
    </citation>
    <scope>NUCLEOTIDE SEQUENCE [LARGE SCALE GENOMIC DNA]</scope>
    <source>
        <strain evidence="1 2">CL_MEX2019</strain>
        <tissue evidence="1">Muscle</tissue>
    </source>
</reference>
<gene>
    <name evidence="1" type="ORF">CHARACLAT_023678</name>
</gene>
<proteinExistence type="predicted"/>
<evidence type="ECO:0000313" key="1">
    <source>
        <dbReference type="EMBL" id="MED6271765.1"/>
    </source>
</evidence>
<organism evidence="1 2">
    <name type="scientific">Characodon lateralis</name>
    <dbReference type="NCBI Taxonomy" id="208331"/>
    <lineage>
        <taxon>Eukaryota</taxon>
        <taxon>Metazoa</taxon>
        <taxon>Chordata</taxon>
        <taxon>Craniata</taxon>
        <taxon>Vertebrata</taxon>
        <taxon>Euteleostomi</taxon>
        <taxon>Actinopterygii</taxon>
        <taxon>Neopterygii</taxon>
        <taxon>Teleostei</taxon>
        <taxon>Neoteleostei</taxon>
        <taxon>Acanthomorphata</taxon>
        <taxon>Ovalentaria</taxon>
        <taxon>Atherinomorphae</taxon>
        <taxon>Cyprinodontiformes</taxon>
        <taxon>Goodeidae</taxon>
        <taxon>Characodon</taxon>
    </lineage>
</organism>
<evidence type="ECO:0000313" key="2">
    <source>
        <dbReference type="Proteomes" id="UP001352852"/>
    </source>
</evidence>
<dbReference type="EMBL" id="JAHUTJ010018926">
    <property type="protein sequence ID" value="MED6271765.1"/>
    <property type="molecule type" value="Genomic_DNA"/>
</dbReference>
<accession>A0ABU7DC68</accession>
<protein>
    <submittedName>
        <fullName evidence="1">Uncharacterized protein</fullName>
    </submittedName>
</protein>
<dbReference type="PANTHER" id="PTHR11686">
    <property type="entry name" value="GAMMA GLUTAMYL TRANSPEPTIDASE"/>
    <property type="match status" value="1"/>
</dbReference>
<keyword evidence="2" id="KW-1185">Reference proteome</keyword>